<evidence type="ECO:0000256" key="1">
    <source>
        <dbReference type="ARBA" id="ARBA00008769"/>
    </source>
</evidence>
<dbReference type="InterPro" id="IPR052932">
    <property type="entry name" value="OprB_Porin"/>
</dbReference>
<evidence type="ECO:0000256" key="3">
    <source>
        <dbReference type="SAM" id="Coils"/>
    </source>
</evidence>
<dbReference type="PANTHER" id="PTHR37944">
    <property type="entry name" value="PORIN B"/>
    <property type="match status" value="1"/>
</dbReference>
<reference evidence="4" key="1">
    <citation type="submission" date="2013-04" db="EMBL/GenBank/DDBJ databases">
        <title>The genome sequencing project of 58 acetic acid bacteria.</title>
        <authorList>
            <person name="Okamoto-Kainuma A."/>
            <person name="Ishikawa M."/>
            <person name="Umino S."/>
            <person name="Koizumi Y."/>
            <person name="Shiwa Y."/>
            <person name="Yoshikawa H."/>
            <person name="Matsutani M."/>
            <person name="Matsushita K."/>
        </authorList>
    </citation>
    <scope>NUCLEOTIDE SEQUENCE</scope>
    <source>
        <strain evidence="4">DSM 15669</strain>
    </source>
</reference>
<protein>
    <submittedName>
        <fullName evidence="4">Carbohydrate-selective porin B</fullName>
    </submittedName>
</protein>
<feature type="coiled-coil region" evidence="3">
    <location>
        <begin position="32"/>
        <end position="59"/>
    </location>
</feature>
<dbReference type="Gene3D" id="2.40.160.180">
    <property type="entry name" value="Carbohydrate-selective porin OprB"/>
    <property type="match status" value="1"/>
</dbReference>
<dbReference type="Pfam" id="PF04966">
    <property type="entry name" value="OprB"/>
    <property type="match status" value="1"/>
</dbReference>
<dbReference type="PANTHER" id="PTHR37944:SF1">
    <property type="entry name" value="PORIN B"/>
    <property type="match status" value="1"/>
</dbReference>
<comment type="similarity">
    <text evidence="1 2">Belongs to the OprB family.</text>
</comment>
<name>A0ABQ0P0X1_9PROT</name>
<accession>A0ABQ0P0X1</accession>
<keyword evidence="5" id="KW-1185">Reference proteome</keyword>
<dbReference type="InterPro" id="IPR007049">
    <property type="entry name" value="Carb-sel_porin_OprB"/>
</dbReference>
<proteinExistence type="inferred from homology"/>
<gene>
    <name evidence="4" type="ORF">AA15669_1739</name>
</gene>
<keyword evidence="3" id="KW-0175">Coiled coil</keyword>
<evidence type="ECO:0000313" key="5">
    <source>
        <dbReference type="Proteomes" id="UP001062901"/>
    </source>
</evidence>
<evidence type="ECO:0000313" key="4">
    <source>
        <dbReference type="EMBL" id="GBQ08332.1"/>
    </source>
</evidence>
<comment type="caution">
    <text evidence="4">The sequence shown here is derived from an EMBL/GenBank/DDBJ whole genome shotgun (WGS) entry which is preliminary data.</text>
</comment>
<dbReference type="EMBL" id="BAQD01000087">
    <property type="protein sequence ID" value="GBQ08332.1"/>
    <property type="molecule type" value="Genomic_DNA"/>
</dbReference>
<sequence length="504" mass="55891">MHKGAWALRGRNGWRRRVSPRHRWPSFDYYMSQQRKADAEQARLKAEAQERERERLQAPVLADTLGAVHSATTPDKVLDKRSELPPSLKSQHFFGNWGGAQPWLAYHGVQLMVSVNEEFAGNITGGRQRASTITGQVGLELHIDWSKLAGIHHLKTHTIVVNGHGQNVSGLFGDTYAATQEIYGARGNVIAHLVAMYAETSWFHDRLNINAGWMPVGSFFAASPLFCDFMNVAICGNPAPNKYTNGNRDWPSGNLGAVARVMPTSDTYIMGGLFAVSPHAYTGGISGWSWAQDGLGKFSTPVEIGWIPSFGKHHLVGHYKIGYSYDNSRQVNLFKDIYGGSWQASGQPRRYQAGMNSAWLIMDQMLWRHGPGDTNGLILMAGAMYTDGQTVAMHDHTWAGLVDSGKLWGRPLDTMGIMWQHFDISSTAVRQQEASLALGQPFQPTRWGAVPGVQSHENVYEFFYSIHVARAMAFQPDFQYIQRPSATTVYHDAAVLGAQLSVSL</sequence>
<organism evidence="4 5">
    <name type="scientific">Saccharibacter floricola DSM 15669</name>
    <dbReference type="NCBI Taxonomy" id="1123227"/>
    <lineage>
        <taxon>Bacteria</taxon>
        <taxon>Pseudomonadati</taxon>
        <taxon>Pseudomonadota</taxon>
        <taxon>Alphaproteobacteria</taxon>
        <taxon>Acetobacterales</taxon>
        <taxon>Acetobacteraceae</taxon>
        <taxon>Saccharibacter</taxon>
    </lineage>
</organism>
<dbReference type="Proteomes" id="UP001062901">
    <property type="component" value="Unassembled WGS sequence"/>
</dbReference>
<dbReference type="InterPro" id="IPR038673">
    <property type="entry name" value="OprB_sf"/>
</dbReference>
<evidence type="ECO:0000256" key="2">
    <source>
        <dbReference type="RuleBase" id="RU363072"/>
    </source>
</evidence>